<organism evidence="2 3">
    <name type="scientific">Pseudocercospora musae</name>
    <dbReference type="NCBI Taxonomy" id="113226"/>
    <lineage>
        <taxon>Eukaryota</taxon>
        <taxon>Fungi</taxon>
        <taxon>Dikarya</taxon>
        <taxon>Ascomycota</taxon>
        <taxon>Pezizomycotina</taxon>
        <taxon>Dothideomycetes</taxon>
        <taxon>Dothideomycetidae</taxon>
        <taxon>Mycosphaerellales</taxon>
        <taxon>Mycosphaerellaceae</taxon>
        <taxon>Pseudocercospora</taxon>
    </lineage>
</organism>
<feature type="region of interest" description="Disordered" evidence="1">
    <location>
        <begin position="275"/>
        <end position="297"/>
    </location>
</feature>
<comment type="caution">
    <text evidence="2">The sequence shown here is derived from an EMBL/GenBank/DDBJ whole genome shotgun (WGS) entry which is preliminary data.</text>
</comment>
<dbReference type="Proteomes" id="UP000073492">
    <property type="component" value="Unassembled WGS sequence"/>
</dbReference>
<sequence>MSPSSHLGGFGQLPPELRCRIFDFYGARHTITIDQRTSTEASKINISLPSVSKEFVATGRAPILGSATWQFSDISAAQTQLLHATAEGSALRRLRNLRIDSREMDPSRLLAKLSESVNFKPWSITIIGCTPQNFNITPSPAQTDDYMLMFGLTGLTLPSELRDTTCRGFKTDGIASSALVRALQSLKSLRDVRIEIRPCGTCTLGQVGYECDYQLLARTIEQIILCGLVGLEEENGQSRDVQRRLGELEQERLPLIKRLAERDDFEAIEAYVGKDMEDELTDDELPDDEGYATLSEE</sequence>
<protein>
    <submittedName>
        <fullName evidence="2">Uncharacterized protein</fullName>
    </submittedName>
</protein>
<evidence type="ECO:0000256" key="1">
    <source>
        <dbReference type="SAM" id="MobiDB-lite"/>
    </source>
</evidence>
<dbReference type="OrthoDB" id="3647207at2759"/>
<proteinExistence type="predicted"/>
<reference evidence="2 3" key="1">
    <citation type="submission" date="2015-07" db="EMBL/GenBank/DDBJ databases">
        <title>Comparative genomics of the Sigatoka disease complex on banana suggests a link between parallel evolutionary changes in Pseudocercospora fijiensis and Pseudocercospora eumusae and increased virulence on the banana host.</title>
        <authorList>
            <person name="Chang T.-C."/>
            <person name="Salvucci A."/>
            <person name="Crous P.W."/>
            <person name="Stergiopoulos I."/>
        </authorList>
    </citation>
    <scope>NUCLEOTIDE SEQUENCE [LARGE SCALE GENOMIC DNA]</scope>
    <source>
        <strain evidence="2 3">CBS 116634</strain>
    </source>
</reference>
<dbReference type="EMBL" id="LFZO01000128">
    <property type="protein sequence ID" value="KXT13121.1"/>
    <property type="molecule type" value="Genomic_DNA"/>
</dbReference>
<evidence type="ECO:0000313" key="2">
    <source>
        <dbReference type="EMBL" id="KXT13121.1"/>
    </source>
</evidence>
<dbReference type="AlphaFoldDB" id="A0A139IEH1"/>
<evidence type="ECO:0000313" key="3">
    <source>
        <dbReference type="Proteomes" id="UP000073492"/>
    </source>
</evidence>
<feature type="compositionally biased region" description="Acidic residues" evidence="1">
    <location>
        <begin position="276"/>
        <end position="297"/>
    </location>
</feature>
<gene>
    <name evidence="2" type="ORF">AC579_5640</name>
</gene>
<keyword evidence="3" id="KW-1185">Reference proteome</keyword>
<accession>A0A139IEH1</accession>
<name>A0A139IEH1_9PEZI</name>